<dbReference type="OrthoDB" id="5063964at2759"/>
<dbReference type="AlphaFoldDB" id="A0A9P5AW56"/>
<organism evidence="2 3">
    <name type="scientific">Fusarium beomiforme</name>
    <dbReference type="NCBI Taxonomy" id="44412"/>
    <lineage>
        <taxon>Eukaryota</taxon>
        <taxon>Fungi</taxon>
        <taxon>Dikarya</taxon>
        <taxon>Ascomycota</taxon>
        <taxon>Pezizomycotina</taxon>
        <taxon>Sordariomycetes</taxon>
        <taxon>Hypocreomycetidae</taxon>
        <taxon>Hypocreales</taxon>
        <taxon>Nectriaceae</taxon>
        <taxon>Fusarium</taxon>
        <taxon>Fusarium burgessii species complex</taxon>
    </lineage>
</organism>
<accession>A0A9P5AW56</accession>
<comment type="caution">
    <text evidence="2">The sequence shown here is derived from an EMBL/GenBank/DDBJ whole genome shotgun (WGS) entry which is preliminary data.</text>
</comment>
<protein>
    <submittedName>
        <fullName evidence="2">Uncharacterized protein</fullName>
    </submittedName>
</protein>
<dbReference type="EMBL" id="PVQB02000007">
    <property type="protein sequence ID" value="KAF4345874.1"/>
    <property type="molecule type" value="Genomic_DNA"/>
</dbReference>
<feature type="compositionally biased region" description="Basic and acidic residues" evidence="1">
    <location>
        <begin position="1"/>
        <end position="29"/>
    </location>
</feature>
<feature type="region of interest" description="Disordered" evidence="1">
    <location>
        <begin position="141"/>
        <end position="168"/>
    </location>
</feature>
<proteinExistence type="predicted"/>
<feature type="compositionally biased region" description="Basic and acidic residues" evidence="1">
    <location>
        <begin position="199"/>
        <end position="210"/>
    </location>
</feature>
<feature type="region of interest" description="Disordered" evidence="1">
    <location>
        <begin position="1"/>
        <end position="35"/>
    </location>
</feature>
<feature type="region of interest" description="Disordered" evidence="1">
    <location>
        <begin position="199"/>
        <end position="241"/>
    </location>
</feature>
<keyword evidence="3" id="KW-1185">Reference proteome</keyword>
<evidence type="ECO:0000256" key="1">
    <source>
        <dbReference type="SAM" id="MobiDB-lite"/>
    </source>
</evidence>
<reference evidence="2" key="2">
    <citation type="submission" date="2020-02" db="EMBL/GenBank/DDBJ databases">
        <title>Identification and distribution of gene clusters putatively required for synthesis of sphingolipid metabolism inhibitors in phylogenetically diverse species of the filamentous fungus Fusarium.</title>
        <authorList>
            <person name="Kim H.-S."/>
            <person name="Busman M."/>
            <person name="Brown D.W."/>
            <person name="Divon H."/>
            <person name="Uhlig S."/>
            <person name="Proctor R.H."/>
        </authorList>
    </citation>
    <scope>NUCLEOTIDE SEQUENCE</scope>
    <source>
        <strain evidence="2">NRRL 25174</strain>
    </source>
</reference>
<dbReference type="Proteomes" id="UP000730481">
    <property type="component" value="Unassembled WGS sequence"/>
</dbReference>
<reference evidence="2" key="1">
    <citation type="journal article" date="2017" name="Mycologia">
        <title>Fusarium algeriense, sp. nov., a novel toxigenic crown rot pathogen of durum wheat from Algeria is nested in the Fusarium burgessii species complex.</title>
        <authorList>
            <person name="Laraba I."/>
            <person name="Keddad A."/>
            <person name="Boureghda H."/>
            <person name="Abdallah N."/>
            <person name="Vaughan M.M."/>
            <person name="Proctor R.H."/>
            <person name="Busman M."/>
            <person name="O'Donnell K."/>
        </authorList>
    </citation>
    <scope>NUCLEOTIDE SEQUENCE</scope>
    <source>
        <strain evidence="2">NRRL 25174</strain>
    </source>
</reference>
<sequence>MKRRIDAEDNPDDRLSREEQMLVRQEPVDKGNSPTLLTHEGTAIESGMSITDELVQDCQDNWDIADCFDELGNFTEVTQWSQDIGIGQDQGQFNHDESVLALNSENNHLQSDVAPAIQDQAQNQTGRASADQNVVIRAQVSPQSPLHRRTASSSRAFSRNNRGGCASDCARERHDLDLQHEMSIPQRRARNYPSLEKPFFEDLNHPERTTRPGSKFQCSDGHEDRNPSSHRARTWSNSSCKEHPSLSTYQEKLTMRANNLFSDLSQLYKFGVDLDMIQYDERFVHDLSTIKERFKKLSHSGRMDIDQGSDEY</sequence>
<gene>
    <name evidence="2" type="ORF">FBEOM_165</name>
</gene>
<evidence type="ECO:0000313" key="3">
    <source>
        <dbReference type="Proteomes" id="UP000730481"/>
    </source>
</evidence>
<feature type="compositionally biased region" description="Low complexity" evidence="1">
    <location>
        <begin position="151"/>
        <end position="162"/>
    </location>
</feature>
<name>A0A9P5AW56_9HYPO</name>
<evidence type="ECO:0000313" key="2">
    <source>
        <dbReference type="EMBL" id="KAF4345874.1"/>
    </source>
</evidence>